<dbReference type="Proteomes" id="UP001500432">
    <property type="component" value="Unassembled WGS sequence"/>
</dbReference>
<evidence type="ECO:0000313" key="2">
    <source>
        <dbReference type="EMBL" id="GAA2200664.1"/>
    </source>
</evidence>
<dbReference type="InterPro" id="IPR010499">
    <property type="entry name" value="AraC_E-bd"/>
</dbReference>
<comment type="caution">
    <text evidence="2">The sequence shown here is derived from an EMBL/GenBank/DDBJ whole genome shotgun (WGS) entry which is preliminary data.</text>
</comment>
<dbReference type="SMART" id="SM00871">
    <property type="entry name" value="AraC_E_bind"/>
    <property type="match status" value="1"/>
</dbReference>
<feature type="domain" description="AraC effector-binding" evidence="1">
    <location>
        <begin position="2"/>
        <end position="152"/>
    </location>
</feature>
<protein>
    <submittedName>
        <fullName evidence="2">GyrI-like domain-containing protein</fullName>
    </submittedName>
</protein>
<accession>A0ABP5NMG1</accession>
<evidence type="ECO:0000259" key="1">
    <source>
        <dbReference type="SMART" id="SM00871"/>
    </source>
</evidence>
<dbReference type="Gene3D" id="3.20.80.10">
    <property type="entry name" value="Regulatory factor, effector binding domain"/>
    <property type="match status" value="1"/>
</dbReference>
<organism evidence="2 3">
    <name type="scientific">Sinomonas flava</name>
    <dbReference type="NCBI Taxonomy" id="496857"/>
    <lineage>
        <taxon>Bacteria</taxon>
        <taxon>Bacillati</taxon>
        <taxon>Actinomycetota</taxon>
        <taxon>Actinomycetes</taxon>
        <taxon>Micrococcales</taxon>
        <taxon>Micrococcaceae</taxon>
        <taxon>Sinomonas</taxon>
    </lineage>
</organism>
<dbReference type="RefSeq" id="WP_344299748.1">
    <property type="nucleotide sequence ID" value="NZ_BAAAQW010000005.1"/>
</dbReference>
<gene>
    <name evidence="2" type="ORF">GCM10009849_22090</name>
</gene>
<dbReference type="EMBL" id="BAAAQW010000005">
    <property type="protein sequence ID" value="GAA2200664.1"/>
    <property type="molecule type" value="Genomic_DNA"/>
</dbReference>
<keyword evidence="3" id="KW-1185">Reference proteome</keyword>
<sequence length="163" mass="17425">MTEFRLEELTEQPTAVIRDRIPMDQLKSFFDNVYGTVMAALGKQGAQPVGPPFAKYTGMPSDTVDVEAGFPVEAGFTEGDGVSASTLPGGRVAAGTHLGPYEGLSETYQSMAAWIQGQGFAPGQAVWEVYMSDPGQEPDSSTWRTDVYWPVVETGAGSAPDRP</sequence>
<name>A0ABP5NMG1_9MICC</name>
<reference evidence="3" key="1">
    <citation type="journal article" date="2019" name="Int. J. Syst. Evol. Microbiol.">
        <title>The Global Catalogue of Microorganisms (GCM) 10K type strain sequencing project: providing services to taxonomists for standard genome sequencing and annotation.</title>
        <authorList>
            <consortium name="The Broad Institute Genomics Platform"/>
            <consortium name="The Broad Institute Genome Sequencing Center for Infectious Disease"/>
            <person name="Wu L."/>
            <person name="Ma J."/>
        </authorList>
    </citation>
    <scope>NUCLEOTIDE SEQUENCE [LARGE SCALE GENOMIC DNA]</scope>
    <source>
        <strain evidence="3">JCM 16034</strain>
    </source>
</reference>
<proteinExistence type="predicted"/>
<dbReference type="InterPro" id="IPR011256">
    <property type="entry name" value="Reg_factor_effector_dom_sf"/>
</dbReference>
<dbReference type="SUPFAM" id="SSF55136">
    <property type="entry name" value="Probable bacterial effector-binding domain"/>
    <property type="match status" value="1"/>
</dbReference>
<dbReference type="InterPro" id="IPR029442">
    <property type="entry name" value="GyrI-like"/>
</dbReference>
<dbReference type="Pfam" id="PF06445">
    <property type="entry name" value="GyrI-like"/>
    <property type="match status" value="1"/>
</dbReference>
<evidence type="ECO:0000313" key="3">
    <source>
        <dbReference type="Proteomes" id="UP001500432"/>
    </source>
</evidence>